<feature type="compositionally biased region" description="Basic and acidic residues" evidence="1">
    <location>
        <begin position="203"/>
        <end position="213"/>
    </location>
</feature>
<feature type="compositionally biased region" description="Basic residues" evidence="1">
    <location>
        <begin position="188"/>
        <end position="202"/>
    </location>
</feature>
<organism evidence="2 3">
    <name type="scientific">Austropuccinia psidii MF-1</name>
    <dbReference type="NCBI Taxonomy" id="1389203"/>
    <lineage>
        <taxon>Eukaryota</taxon>
        <taxon>Fungi</taxon>
        <taxon>Dikarya</taxon>
        <taxon>Basidiomycota</taxon>
        <taxon>Pucciniomycotina</taxon>
        <taxon>Pucciniomycetes</taxon>
        <taxon>Pucciniales</taxon>
        <taxon>Sphaerophragmiaceae</taxon>
        <taxon>Austropuccinia</taxon>
    </lineage>
</organism>
<feature type="region of interest" description="Disordered" evidence="1">
    <location>
        <begin position="71"/>
        <end position="213"/>
    </location>
</feature>
<dbReference type="AlphaFoldDB" id="A0A9Q3L1U2"/>
<dbReference type="EMBL" id="AVOT02148397">
    <property type="protein sequence ID" value="MBW0592453.1"/>
    <property type="molecule type" value="Genomic_DNA"/>
</dbReference>
<evidence type="ECO:0000313" key="3">
    <source>
        <dbReference type="Proteomes" id="UP000765509"/>
    </source>
</evidence>
<feature type="compositionally biased region" description="Polar residues" evidence="1">
    <location>
        <begin position="1"/>
        <end position="20"/>
    </location>
</feature>
<feature type="region of interest" description="Disordered" evidence="1">
    <location>
        <begin position="1"/>
        <end position="28"/>
    </location>
</feature>
<feature type="compositionally biased region" description="Basic and acidic residues" evidence="1">
    <location>
        <begin position="107"/>
        <end position="138"/>
    </location>
</feature>
<proteinExistence type="predicted"/>
<accession>A0A9Q3L1U2</accession>
<dbReference type="Proteomes" id="UP000765509">
    <property type="component" value="Unassembled WGS sequence"/>
</dbReference>
<evidence type="ECO:0000313" key="2">
    <source>
        <dbReference type="EMBL" id="MBW0592453.1"/>
    </source>
</evidence>
<gene>
    <name evidence="2" type="ORF">O181_132168</name>
</gene>
<name>A0A9Q3L1U2_9BASI</name>
<evidence type="ECO:0000256" key="1">
    <source>
        <dbReference type="SAM" id="MobiDB-lite"/>
    </source>
</evidence>
<comment type="caution">
    <text evidence="2">The sequence shown here is derived from an EMBL/GenBank/DDBJ whole genome shotgun (WGS) entry which is preliminary data.</text>
</comment>
<keyword evidence="3" id="KW-1185">Reference proteome</keyword>
<protein>
    <submittedName>
        <fullName evidence="2">Uncharacterized protein</fullName>
    </submittedName>
</protein>
<sequence>MTPTRSGSNYSIQSKGTRQGHSSHKYKRLECQLRGEAQMEDSRISTNSQRLASSFEALIESPESDINAITVVRPEPVPTGNNRDRPVSVQELVYGSKTKGVGTSAKSLERHKELLSSSKEVQDPRQDRGPSEGLDTHFMKRTSPTDKAWLKSQTILSEDQKQKLAQGKDNSPVKAPQASKSKNTPQKVPRKGKPTPKSNQKGKQKEKEREKPK</sequence>
<reference evidence="2" key="1">
    <citation type="submission" date="2021-03" db="EMBL/GenBank/DDBJ databases">
        <title>Draft genome sequence of rust myrtle Austropuccinia psidii MF-1, a brazilian biotype.</title>
        <authorList>
            <person name="Quecine M.C."/>
            <person name="Pachon D.M.R."/>
            <person name="Bonatelli M.L."/>
            <person name="Correr F.H."/>
            <person name="Franceschini L.M."/>
            <person name="Leite T.F."/>
            <person name="Margarido G.R.A."/>
            <person name="Almeida C.A."/>
            <person name="Ferrarezi J.A."/>
            <person name="Labate C.A."/>
        </authorList>
    </citation>
    <scope>NUCLEOTIDE SEQUENCE</scope>
    <source>
        <strain evidence="2">MF-1</strain>
    </source>
</reference>